<keyword evidence="8" id="KW-1185">Reference proteome</keyword>
<organism evidence="7 8">
    <name type="scientific">Aeromicrobium choanae</name>
    <dbReference type="NCBI Taxonomy" id="1736691"/>
    <lineage>
        <taxon>Bacteria</taxon>
        <taxon>Bacillati</taxon>
        <taxon>Actinomycetota</taxon>
        <taxon>Actinomycetes</taxon>
        <taxon>Propionibacteriales</taxon>
        <taxon>Nocardioidaceae</taxon>
        <taxon>Aeromicrobium</taxon>
    </lineage>
</organism>
<dbReference type="Proteomes" id="UP000191040">
    <property type="component" value="Chromosome I"/>
</dbReference>
<dbReference type="InterPro" id="IPR042099">
    <property type="entry name" value="ANL_N_sf"/>
</dbReference>
<dbReference type="PANTHER" id="PTHR43272:SF32">
    <property type="entry name" value="AMP-DEPENDENT SYNTHETASE_LIGASE DOMAIN-CONTAINING PROTEIN"/>
    <property type="match status" value="1"/>
</dbReference>
<evidence type="ECO:0000313" key="8">
    <source>
        <dbReference type="Proteomes" id="UP000191040"/>
    </source>
</evidence>
<evidence type="ECO:0000256" key="1">
    <source>
        <dbReference type="ARBA" id="ARBA00006432"/>
    </source>
</evidence>
<dbReference type="InterPro" id="IPR000873">
    <property type="entry name" value="AMP-dep_synth/lig_dom"/>
</dbReference>
<comment type="similarity">
    <text evidence="1">Belongs to the ATP-dependent AMP-binding enzyme family.</text>
</comment>
<feature type="domain" description="AMP-dependent synthetase/ligase" evidence="6">
    <location>
        <begin position="20"/>
        <end position="433"/>
    </location>
</feature>
<keyword evidence="3" id="KW-0276">Fatty acid metabolism</keyword>
<evidence type="ECO:0000256" key="4">
    <source>
        <dbReference type="ARBA" id="ARBA00023098"/>
    </source>
</evidence>
<dbReference type="GO" id="GO:0016020">
    <property type="term" value="C:membrane"/>
    <property type="evidence" value="ECO:0007669"/>
    <property type="project" value="TreeGrafter"/>
</dbReference>
<reference evidence="8" key="1">
    <citation type="submission" date="2017-02" db="EMBL/GenBank/DDBJ databases">
        <authorList>
            <person name="Varghese N."/>
            <person name="Submissions S."/>
        </authorList>
    </citation>
    <scope>NUCLEOTIDE SEQUENCE [LARGE SCALE GENOMIC DNA]</scope>
    <source>
        <strain evidence="8">9H-4</strain>
    </source>
</reference>
<keyword evidence="2" id="KW-0436">Ligase</keyword>
<evidence type="ECO:0000256" key="5">
    <source>
        <dbReference type="ARBA" id="ARBA00032875"/>
    </source>
</evidence>
<dbReference type="SUPFAM" id="SSF56801">
    <property type="entry name" value="Acetyl-CoA synthetase-like"/>
    <property type="match status" value="1"/>
</dbReference>
<keyword evidence="4" id="KW-0443">Lipid metabolism</keyword>
<evidence type="ECO:0000313" key="7">
    <source>
        <dbReference type="EMBL" id="SKB04517.1"/>
    </source>
</evidence>
<dbReference type="InterPro" id="IPR020845">
    <property type="entry name" value="AMP-binding_CS"/>
</dbReference>
<protein>
    <recommendedName>
        <fullName evidence="5">Acyl-CoA synthetase</fullName>
    </recommendedName>
</protein>
<name>A0A1T4YRP6_9ACTN</name>
<dbReference type="GO" id="GO:0004467">
    <property type="term" value="F:long-chain fatty acid-CoA ligase activity"/>
    <property type="evidence" value="ECO:0007669"/>
    <property type="project" value="TreeGrafter"/>
</dbReference>
<evidence type="ECO:0000256" key="2">
    <source>
        <dbReference type="ARBA" id="ARBA00022598"/>
    </source>
</evidence>
<proteinExistence type="inferred from homology"/>
<dbReference type="PROSITE" id="PS00455">
    <property type="entry name" value="AMP_BINDING"/>
    <property type="match status" value="1"/>
</dbReference>
<dbReference type="Pfam" id="PF00501">
    <property type="entry name" value="AMP-binding"/>
    <property type="match status" value="1"/>
</dbReference>
<gene>
    <name evidence="7" type="ORF">SAMN06295964_0596</name>
</gene>
<dbReference type="AlphaFoldDB" id="A0A1T4YRP6"/>
<evidence type="ECO:0000256" key="3">
    <source>
        <dbReference type="ARBA" id="ARBA00022832"/>
    </source>
</evidence>
<dbReference type="CDD" id="cd05907">
    <property type="entry name" value="VL_LC_FACS_like"/>
    <property type="match status" value="1"/>
</dbReference>
<sequence length="608" mass="66464">MSTMTAESTTTTTGFTTMLATNAERVGNDPALSWLEEGERRSHTWRELHELVQDVAAGLVATGVQAGERVGILASNRPEHLIADHAIRLCGAVPVSLYVTMSTEQAQHILSDCSPSLLILEGDAVVERFSGLRWFIESEPAVITIDADATTASSSNWGELLVRGHAHRDEAASEIARRALAVDLDDPATLIYTSGTTGMPKGTIITHRNLLWDVEALIQSGIVDYAQKSVCFLPLAHITERVWSIYLALRTGGEVLCCPDAAQLLPTLKVFRPSFFMAVPRIWEKFATAAQVFISTSMTDRADEIAADREVLLEHWRKRLNEEPISAELSQRASLARSGSLRQVREFLGLERAFCCSGAAGLRDETIEFYASIGIRVIQGYGLTETSGPVITERPDTVPALGTVGIPLPGGEMKIADDGEILLRSPGNTPGYLHLPEKSAELYAEDGWLRTGDIGRIDEAGRLRITDRKKEIIVTATGKNVPPQSIENLLVGRSFIGQALAVGDARPYIVALIVPDPDLLTMFARTHGLEGTFEELLTHPVVEAAVAAEVHYANSKLSRPEQVKSWQLLPRGFSVEEGTLTPTLKVKRSAIHQVFSDEIDELYTRSRT</sequence>
<accession>A0A1T4YRP6</accession>
<evidence type="ECO:0000259" key="6">
    <source>
        <dbReference type="Pfam" id="PF00501"/>
    </source>
</evidence>
<dbReference type="OrthoDB" id="9803968at2"/>
<dbReference type="STRING" id="1736691.SAMN06295964_0596"/>
<dbReference type="Pfam" id="PF23562">
    <property type="entry name" value="AMP-binding_C_3"/>
    <property type="match status" value="1"/>
</dbReference>
<dbReference type="EMBL" id="LT796768">
    <property type="protein sequence ID" value="SKB04517.1"/>
    <property type="molecule type" value="Genomic_DNA"/>
</dbReference>
<dbReference type="Gene3D" id="3.40.50.12780">
    <property type="entry name" value="N-terminal domain of ligase-like"/>
    <property type="match status" value="1"/>
</dbReference>
<dbReference type="PANTHER" id="PTHR43272">
    <property type="entry name" value="LONG-CHAIN-FATTY-ACID--COA LIGASE"/>
    <property type="match status" value="1"/>
</dbReference>